<comment type="caution">
    <text evidence="1">The sequence shown here is derived from an EMBL/GenBank/DDBJ whole genome shotgun (WGS) entry which is preliminary data.</text>
</comment>
<reference evidence="1 2" key="1">
    <citation type="journal article" date="2017" name="Nat. Commun.">
        <title>In situ click chemistry generation of cyclooxygenase-2 inhibitors.</title>
        <authorList>
            <person name="Bhardwaj A."/>
            <person name="Kaur J."/>
            <person name="Wuest M."/>
            <person name="Wuest F."/>
        </authorList>
    </citation>
    <scope>NUCLEOTIDE SEQUENCE [LARGE SCALE GENOMIC DNA]</scope>
    <source>
        <strain evidence="1">S2_018_000_R2_106</strain>
    </source>
</reference>
<evidence type="ECO:0008006" key="3">
    <source>
        <dbReference type="Google" id="ProtNLM"/>
    </source>
</evidence>
<organism evidence="1 2">
    <name type="scientific">Blastochloris viridis</name>
    <name type="common">Rhodopseudomonas viridis</name>
    <dbReference type="NCBI Taxonomy" id="1079"/>
    <lineage>
        <taxon>Bacteria</taxon>
        <taxon>Pseudomonadati</taxon>
        <taxon>Pseudomonadota</taxon>
        <taxon>Alphaproteobacteria</taxon>
        <taxon>Hyphomicrobiales</taxon>
        <taxon>Blastochloridaceae</taxon>
        <taxon>Blastochloris</taxon>
    </lineage>
</organism>
<evidence type="ECO:0000313" key="2">
    <source>
        <dbReference type="Proteomes" id="UP000320948"/>
    </source>
</evidence>
<name>A0A6N4R1Q9_BLAVI</name>
<protein>
    <recommendedName>
        <fullName evidence="3">Transcription termination factor NusA</fullName>
    </recommendedName>
</protein>
<accession>A0A6N4R1Q9</accession>
<dbReference type="Proteomes" id="UP000320948">
    <property type="component" value="Unassembled WGS sequence"/>
</dbReference>
<dbReference type="EMBL" id="VAFM01000002">
    <property type="protein sequence ID" value="TKW60952.1"/>
    <property type="molecule type" value="Genomic_DNA"/>
</dbReference>
<sequence>MNIVDIQTIRKIGEEFGWTERQLELALANAIRLSYVDRGMLVEVDVNLELAAITVRRRSGFGEHGVWIDINNPILPSTKQLIGTMELMQWGDGAPGRILEAEVAGYRDGGIIYRVPDDKFVYIPENLISVMDFHEKPTVGSKQVITMCASVDPVSKMRVATRRGKEFVAAVTEEYYPDCISGIWMGASNSWAVIRMKPEHMSAWLEKDGINVKHLQQVLGLRRITLIPDGKGESEQEKRDNELKHFINNAWKACKIAQLDEKKIVLHLPLEAPDARKLRTFQSMLQKIAPEREQVIL</sequence>
<dbReference type="AlphaFoldDB" id="A0A6N4R1Q9"/>
<gene>
    <name evidence="1" type="ORF">DI628_08695</name>
</gene>
<evidence type="ECO:0000313" key="1">
    <source>
        <dbReference type="EMBL" id="TKW60952.1"/>
    </source>
</evidence>
<proteinExistence type="predicted"/>